<proteinExistence type="predicted"/>
<dbReference type="InterPro" id="IPR018037">
    <property type="entry name" value="FixH_proteobacterial"/>
</dbReference>
<feature type="transmembrane region" description="Helical" evidence="1">
    <location>
        <begin position="6"/>
        <end position="27"/>
    </location>
</feature>
<name>A0A1J5PHB6_9ZZZZ</name>
<keyword evidence="1" id="KW-0812">Transmembrane</keyword>
<evidence type="ECO:0000313" key="2">
    <source>
        <dbReference type="EMBL" id="OIQ70618.1"/>
    </source>
</evidence>
<organism evidence="2">
    <name type="scientific">mine drainage metagenome</name>
    <dbReference type="NCBI Taxonomy" id="410659"/>
    <lineage>
        <taxon>unclassified sequences</taxon>
        <taxon>metagenomes</taxon>
        <taxon>ecological metagenomes</taxon>
    </lineage>
</organism>
<accession>A0A1J5PHB6</accession>
<dbReference type="Pfam" id="PF05751">
    <property type="entry name" value="FixH"/>
    <property type="match status" value="1"/>
</dbReference>
<dbReference type="AlphaFoldDB" id="A0A1J5PHB6"/>
<dbReference type="EMBL" id="MLJW01004113">
    <property type="protein sequence ID" value="OIQ70618.1"/>
    <property type="molecule type" value="Genomic_DNA"/>
</dbReference>
<comment type="caution">
    <text evidence="2">The sequence shown here is derived from an EMBL/GenBank/DDBJ whole genome shotgun (WGS) entry which is preliminary data.</text>
</comment>
<dbReference type="PIRSF" id="PIRSF011386">
    <property type="entry name" value="FixH"/>
    <property type="match status" value="1"/>
</dbReference>
<feature type="transmembrane region" description="Helical" evidence="1">
    <location>
        <begin position="36"/>
        <end position="56"/>
    </location>
</feature>
<keyword evidence="1" id="KW-1133">Transmembrane helix</keyword>
<dbReference type="InterPro" id="IPR008620">
    <property type="entry name" value="FixH"/>
</dbReference>
<reference evidence="2" key="1">
    <citation type="submission" date="2016-10" db="EMBL/GenBank/DDBJ databases">
        <title>Sequence of Gallionella enrichment culture.</title>
        <authorList>
            <person name="Poehlein A."/>
            <person name="Muehling M."/>
            <person name="Daniel R."/>
        </authorList>
    </citation>
    <scope>NUCLEOTIDE SEQUENCE</scope>
</reference>
<sequence length="179" mass="19510">MAQTIELFGLFIVSIITVFGLLIWVLFRKGITGPKFLIFVVAFFGLVITVNVGMAFQAAHTFPGLEEETGNGYDESQAFDKIMRAQIALGWNVDLGYHNKTFSMAILGKDGKPAQVASVKVLIGRPTEASDDRWPVLTDTGGVYRAATDLAPGKWMVKVNAVAADGTEFHQRLSLIVSE</sequence>
<protein>
    <submittedName>
        <fullName evidence="2">FixH</fullName>
    </submittedName>
</protein>
<evidence type="ECO:0000256" key="1">
    <source>
        <dbReference type="SAM" id="Phobius"/>
    </source>
</evidence>
<keyword evidence="1" id="KW-0472">Membrane</keyword>
<gene>
    <name evidence="2" type="ORF">GALL_477670</name>
</gene>